<dbReference type="EMBL" id="GL377581">
    <property type="protein sequence ID" value="EFJ27862.1"/>
    <property type="molecule type" value="Genomic_DNA"/>
</dbReference>
<name>D8RJ71_SELML</name>
<accession>D8RJ71</accession>
<dbReference type="Proteomes" id="UP000001514">
    <property type="component" value="Unassembled WGS sequence"/>
</dbReference>
<organism evidence="2">
    <name type="scientific">Selaginella moellendorffii</name>
    <name type="common">Spikemoss</name>
    <dbReference type="NCBI Taxonomy" id="88036"/>
    <lineage>
        <taxon>Eukaryota</taxon>
        <taxon>Viridiplantae</taxon>
        <taxon>Streptophyta</taxon>
        <taxon>Embryophyta</taxon>
        <taxon>Tracheophyta</taxon>
        <taxon>Lycopodiopsida</taxon>
        <taxon>Selaginellales</taxon>
        <taxon>Selaginellaceae</taxon>
        <taxon>Selaginella</taxon>
    </lineage>
</organism>
<reference evidence="1 2" key="1">
    <citation type="journal article" date="2011" name="Science">
        <title>The Selaginella genome identifies genetic changes associated with the evolution of vascular plants.</title>
        <authorList>
            <person name="Banks J.A."/>
            <person name="Nishiyama T."/>
            <person name="Hasebe M."/>
            <person name="Bowman J.L."/>
            <person name="Gribskov M."/>
            <person name="dePamphilis C."/>
            <person name="Albert V.A."/>
            <person name="Aono N."/>
            <person name="Aoyama T."/>
            <person name="Ambrose B.A."/>
            <person name="Ashton N.W."/>
            <person name="Axtell M.J."/>
            <person name="Barker E."/>
            <person name="Barker M.S."/>
            <person name="Bennetzen J.L."/>
            <person name="Bonawitz N.D."/>
            <person name="Chapple C."/>
            <person name="Cheng C."/>
            <person name="Correa L.G."/>
            <person name="Dacre M."/>
            <person name="DeBarry J."/>
            <person name="Dreyer I."/>
            <person name="Elias M."/>
            <person name="Engstrom E.M."/>
            <person name="Estelle M."/>
            <person name="Feng L."/>
            <person name="Finet C."/>
            <person name="Floyd S.K."/>
            <person name="Frommer W.B."/>
            <person name="Fujita T."/>
            <person name="Gramzow L."/>
            <person name="Gutensohn M."/>
            <person name="Harholt J."/>
            <person name="Hattori M."/>
            <person name="Heyl A."/>
            <person name="Hirai T."/>
            <person name="Hiwatashi Y."/>
            <person name="Ishikawa M."/>
            <person name="Iwata M."/>
            <person name="Karol K.G."/>
            <person name="Koehler B."/>
            <person name="Kolukisaoglu U."/>
            <person name="Kubo M."/>
            <person name="Kurata T."/>
            <person name="Lalonde S."/>
            <person name="Li K."/>
            <person name="Li Y."/>
            <person name="Litt A."/>
            <person name="Lyons E."/>
            <person name="Manning G."/>
            <person name="Maruyama T."/>
            <person name="Michael T.P."/>
            <person name="Mikami K."/>
            <person name="Miyazaki S."/>
            <person name="Morinaga S."/>
            <person name="Murata T."/>
            <person name="Mueller-Roeber B."/>
            <person name="Nelson D.R."/>
            <person name="Obara M."/>
            <person name="Oguri Y."/>
            <person name="Olmstead R.G."/>
            <person name="Onodera N."/>
            <person name="Petersen B.L."/>
            <person name="Pils B."/>
            <person name="Prigge M."/>
            <person name="Rensing S.A."/>
            <person name="Riano-Pachon D.M."/>
            <person name="Roberts A.W."/>
            <person name="Sato Y."/>
            <person name="Scheller H.V."/>
            <person name="Schulz B."/>
            <person name="Schulz C."/>
            <person name="Shakirov E.V."/>
            <person name="Shibagaki N."/>
            <person name="Shinohara N."/>
            <person name="Shippen D.E."/>
            <person name="Soerensen I."/>
            <person name="Sotooka R."/>
            <person name="Sugimoto N."/>
            <person name="Sugita M."/>
            <person name="Sumikawa N."/>
            <person name="Tanurdzic M."/>
            <person name="Theissen G."/>
            <person name="Ulvskov P."/>
            <person name="Wakazuki S."/>
            <person name="Weng J.K."/>
            <person name="Willats W.W."/>
            <person name="Wipf D."/>
            <person name="Wolf P.G."/>
            <person name="Yang L."/>
            <person name="Zimmer A.D."/>
            <person name="Zhu Q."/>
            <person name="Mitros T."/>
            <person name="Hellsten U."/>
            <person name="Loque D."/>
            <person name="Otillar R."/>
            <person name="Salamov A."/>
            <person name="Schmutz J."/>
            <person name="Shapiro H."/>
            <person name="Lindquist E."/>
            <person name="Lucas S."/>
            <person name="Rokhsar D."/>
            <person name="Grigoriev I.V."/>
        </authorList>
    </citation>
    <scope>NUCLEOTIDE SEQUENCE [LARGE SCALE GENOMIC DNA]</scope>
</reference>
<keyword evidence="2" id="KW-1185">Reference proteome</keyword>
<dbReference type="AlphaFoldDB" id="D8RJ71"/>
<dbReference type="Gramene" id="EFJ27862">
    <property type="protein sequence ID" value="EFJ27862"/>
    <property type="gene ID" value="SELMODRAFT_411838"/>
</dbReference>
<gene>
    <name evidence="1" type="ORF">SELMODRAFT_411838</name>
</gene>
<dbReference type="HOGENOM" id="CLU_078381_0_0_1"/>
<sequence>MAEISMNRLVRACEVACDKIYPRKDYKRQFKKGPFHCVSGVESAEFQRLADQDNVRKYGLAYEHDGGKVSICGDNTEVHAGMKGYVAIVLMDQLLKLGLDPLCGPVYHWVNFMVEFPNGDMKMVDHALFQRCPETKRELPIVVVELAFYNESHEKLRENVARIMEVASVKLVIGVSACIDDADNLYFKACIGYAGEIQDFDPLRGEECFSVPTSTLFQDVPELPSSMGEHFSLRCVKCLLSESNKFQERERNVLNKVGHGFSEQLVVHLALITESRGNNRMLLIGNEKAYKNL</sequence>
<dbReference type="InParanoid" id="D8RJ71"/>
<dbReference type="KEGG" id="smo:SELMODRAFT_411838"/>
<proteinExistence type="predicted"/>
<protein>
    <submittedName>
        <fullName evidence="1">Uncharacterized protein</fullName>
    </submittedName>
</protein>
<evidence type="ECO:0000313" key="1">
    <source>
        <dbReference type="EMBL" id="EFJ27862.1"/>
    </source>
</evidence>
<evidence type="ECO:0000313" key="2">
    <source>
        <dbReference type="Proteomes" id="UP000001514"/>
    </source>
</evidence>